<keyword evidence="3" id="KW-1185">Reference proteome</keyword>
<evidence type="ECO:0000256" key="1">
    <source>
        <dbReference type="SAM" id="Coils"/>
    </source>
</evidence>
<dbReference type="EMBL" id="JAATIS010001721">
    <property type="protein sequence ID" value="KAG2466297.1"/>
    <property type="molecule type" value="Genomic_DNA"/>
</dbReference>
<feature type="coiled-coil region" evidence="1">
    <location>
        <begin position="402"/>
        <end position="513"/>
    </location>
</feature>
<feature type="coiled-coil region" evidence="1">
    <location>
        <begin position="297"/>
        <end position="366"/>
    </location>
</feature>
<dbReference type="Proteomes" id="UP000886611">
    <property type="component" value="Unassembled WGS sequence"/>
</dbReference>
<gene>
    <name evidence="2" type="primary">Ccdc110_1</name>
    <name evidence="2" type="ORF">GTO96_0016534</name>
</gene>
<feature type="coiled-coil region" evidence="1">
    <location>
        <begin position="569"/>
        <end position="603"/>
    </location>
</feature>
<evidence type="ECO:0000313" key="2">
    <source>
        <dbReference type="EMBL" id="KAG2466297.1"/>
    </source>
</evidence>
<reference evidence="2 3" key="1">
    <citation type="journal article" date="2021" name="Cell">
        <title>Tracing the genetic footprints of vertebrate landing in non-teleost ray-finned fishes.</title>
        <authorList>
            <person name="Bi X."/>
            <person name="Wang K."/>
            <person name="Yang L."/>
            <person name="Pan H."/>
            <person name="Jiang H."/>
            <person name="Wei Q."/>
            <person name="Fang M."/>
            <person name="Yu H."/>
            <person name="Zhu C."/>
            <person name="Cai Y."/>
            <person name="He Y."/>
            <person name="Gan X."/>
            <person name="Zeng H."/>
            <person name="Yu D."/>
            <person name="Zhu Y."/>
            <person name="Jiang H."/>
            <person name="Qiu Q."/>
            <person name="Yang H."/>
            <person name="Zhang Y.E."/>
            <person name="Wang W."/>
            <person name="Zhu M."/>
            <person name="He S."/>
            <person name="Zhang G."/>
        </authorList>
    </citation>
    <scope>NUCLEOTIDE SEQUENCE [LARGE SCALE GENOMIC DNA]</scope>
    <source>
        <strain evidence="2">Bchr_013</strain>
    </source>
</reference>
<accession>A0A8X7XDZ2</accession>
<dbReference type="AlphaFoldDB" id="A0A8X7XDZ2"/>
<comment type="caution">
    <text evidence="2">The sequence shown here is derived from an EMBL/GenBank/DDBJ whole genome shotgun (WGS) entry which is preliminary data.</text>
</comment>
<proteinExistence type="predicted"/>
<feature type="non-terminal residue" evidence="2">
    <location>
        <position position="657"/>
    </location>
</feature>
<evidence type="ECO:0000313" key="3">
    <source>
        <dbReference type="Proteomes" id="UP000886611"/>
    </source>
</evidence>
<keyword evidence="1" id="KW-0175">Coiled coil</keyword>
<protein>
    <submittedName>
        <fullName evidence="2">CC110 protein</fullName>
    </submittedName>
</protein>
<sequence>EEEIKIDKLHESVLTFEKVNSIDGWLPKEDKYHNTTNKNLHNNFQSSQMSTISTSSMKMESSRHDCVCYFSENEFADAKGKASLIHHIIAEQNQANGLMATNTPFHTEGPTENGAKEEESGNMLDINFLDHSGDIWWVLDNIRMVSDKLKTELEKSLKREMVLAHKVEHLRRRGECSCSETIQYANERNDRRIAHANKTEANNLQQNPISLQENDMCDPEHSASDRYNKPFLSSVSLLFNASPITSSSDTIKITQSNNDPNNSKKLGEACCGEERDQNDIEITESLPETQIKHLQDMTLLKATLETLQFENEALKAQVEQWKSSTKMFSSDIVTPEREIVELQQKNENLQNKLLIEERNCKECLKEMRKFVYKYNSLRYYTKDLELEKRQLTSEKQAISHVLEDQKSENQRLQCDLQENKEKTNALEKKLADIVKEFNFVRRQLDTTQEICKQQEKEIAALNSEKEALLQVLQQTKDENLSAILALQEATIDRRTLQKEIDSLVIQKSAAEMKLLEKTEKDEAEKVLGGCMGNEGEMFPKISKLQEDNCFLQQELELHVQKTLQQEASIRKLKEERVLLENCLAAIQNEKNTLQLEMKQIHKDFIDLTNKSVGCFSCKCQMQAASQKILPDIIKKEEQKDEEYSHEVNEEISIKSDN</sequence>
<feature type="non-terminal residue" evidence="2">
    <location>
        <position position="1"/>
    </location>
</feature>
<organism evidence="2 3">
    <name type="scientific">Polypterus senegalus</name>
    <name type="common">Senegal bichir</name>
    <dbReference type="NCBI Taxonomy" id="55291"/>
    <lineage>
        <taxon>Eukaryota</taxon>
        <taxon>Metazoa</taxon>
        <taxon>Chordata</taxon>
        <taxon>Craniata</taxon>
        <taxon>Vertebrata</taxon>
        <taxon>Euteleostomi</taxon>
        <taxon>Actinopterygii</taxon>
        <taxon>Polypteriformes</taxon>
        <taxon>Polypteridae</taxon>
        <taxon>Polypterus</taxon>
    </lineage>
</organism>
<name>A0A8X7XDZ2_POLSE</name>